<keyword evidence="2" id="KW-1185">Reference proteome</keyword>
<dbReference type="OrthoDB" id="10261598at2759"/>
<name>A0A0V1KMY8_9BILA</name>
<dbReference type="Proteomes" id="UP000054721">
    <property type="component" value="Unassembled WGS sequence"/>
</dbReference>
<organism evidence="1 2">
    <name type="scientific">Trichinella nativa</name>
    <dbReference type="NCBI Taxonomy" id="6335"/>
    <lineage>
        <taxon>Eukaryota</taxon>
        <taxon>Metazoa</taxon>
        <taxon>Ecdysozoa</taxon>
        <taxon>Nematoda</taxon>
        <taxon>Enoplea</taxon>
        <taxon>Dorylaimia</taxon>
        <taxon>Trichinellida</taxon>
        <taxon>Trichinellidae</taxon>
        <taxon>Trichinella</taxon>
    </lineage>
</organism>
<comment type="caution">
    <text evidence="1">The sequence shown here is derived from an EMBL/GenBank/DDBJ whole genome shotgun (WGS) entry which is preliminary data.</text>
</comment>
<accession>A0A0V1KMY8</accession>
<evidence type="ECO:0000313" key="1">
    <source>
        <dbReference type="EMBL" id="KRZ48350.1"/>
    </source>
</evidence>
<reference evidence="1 2" key="1">
    <citation type="submission" date="2015-05" db="EMBL/GenBank/DDBJ databases">
        <title>Evolution of Trichinella species and genotypes.</title>
        <authorList>
            <person name="Korhonen P.K."/>
            <person name="Edoardo P."/>
            <person name="Giuseppe L.R."/>
            <person name="Gasser R.B."/>
        </authorList>
    </citation>
    <scope>NUCLEOTIDE SEQUENCE [LARGE SCALE GENOMIC DNA]</scope>
    <source>
        <strain evidence="1">ISS10</strain>
    </source>
</reference>
<dbReference type="AlphaFoldDB" id="A0A0V1KMY8"/>
<sequence length="103" mass="12128">MTASIDDADIFTIFNDITTQVENWAKMNICHKNQTVQSAMAVCIDQADIFARFNDIAAQVEDCPRGMLMFLIMKNFIYVILLKRNEYYYRTNAYYHYNVIYIS</sequence>
<proteinExistence type="predicted"/>
<evidence type="ECO:0000313" key="2">
    <source>
        <dbReference type="Proteomes" id="UP000054721"/>
    </source>
</evidence>
<gene>
    <name evidence="1" type="ORF">T02_9458</name>
</gene>
<dbReference type="EMBL" id="JYDW01000421">
    <property type="protein sequence ID" value="KRZ48350.1"/>
    <property type="molecule type" value="Genomic_DNA"/>
</dbReference>
<protein>
    <submittedName>
        <fullName evidence="1">Uncharacterized protein</fullName>
    </submittedName>
</protein>